<protein>
    <recommendedName>
        <fullName evidence="2">Ams2/SPT21 N-terminal domain-containing protein</fullName>
    </recommendedName>
</protein>
<feature type="compositionally biased region" description="Polar residues" evidence="1">
    <location>
        <begin position="418"/>
        <end position="430"/>
    </location>
</feature>
<feature type="region of interest" description="Disordered" evidence="1">
    <location>
        <begin position="805"/>
        <end position="945"/>
    </location>
</feature>
<feature type="region of interest" description="Disordered" evidence="1">
    <location>
        <begin position="87"/>
        <end position="109"/>
    </location>
</feature>
<proteinExistence type="predicted"/>
<evidence type="ECO:0000256" key="1">
    <source>
        <dbReference type="SAM" id="MobiDB-lite"/>
    </source>
</evidence>
<dbReference type="PANTHER" id="PTHR39147">
    <property type="entry name" value="PROTEIN SPT21"/>
    <property type="match status" value="1"/>
</dbReference>
<dbReference type="Pfam" id="PF25823">
    <property type="entry name" value="Ams2-SPT21_N"/>
    <property type="match status" value="1"/>
</dbReference>
<dbReference type="InterPro" id="IPR057725">
    <property type="entry name" value="Ams2-SPT21_N"/>
</dbReference>
<feature type="domain" description="Ams2/SPT21 N-terminal" evidence="2">
    <location>
        <begin position="3"/>
        <end position="82"/>
    </location>
</feature>
<dbReference type="GO" id="GO:0006357">
    <property type="term" value="P:regulation of transcription by RNA polymerase II"/>
    <property type="evidence" value="ECO:0007669"/>
    <property type="project" value="TreeGrafter"/>
</dbReference>
<feature type="region of interest" description="Disordered" evidence="1">
    <location>
        <begin position="701"/>
        <end position="784"/>
    </location>
</feature>
<accession>A0A8H5D129</accession>
<dbReference type="OrthoDB" id="3199820at2759"/>
<keyword evidence="4" id="KW-1185">Reference proteome</keyword>
<feature type="compositionally biased region" description="Basic and acidic residues" evidence="1">
    <location>
        <begin position="641"/>
        <end position="651"/>
    </location>
</feature>
<feature type="compositionally biased region" description="Basic residues" evidence="1">
    <location>
        <begin position="189"/>
        <end position="201"/>
    </location>
</feature>
<dbReference type="GO" id="GO:0030466">
    <property type="term" value="P:silent mating-type cassette heterochromatin formation"/>
    <property type="evidence" value="ECO:0007669"/>
    <property type="project" value="TreeGrafter"/>
</dbReference>
<feature type="compositionally biased region" description="Polar residues" evidence="1">
    <location>
        <begin position="248"/>
        <end position="283"/>
    </location>
</feature>
<feature type="compositionally biased region" description="Basic and acidic residues" evidence="1">
    <location>
        <begin position="483"/>
        <end position="496"/>
    </location>
</feature>
<feature type="compositionally biased region" description="Basic and acidic residues" evidence="1">
    <location>
        <begin position="604"/>
        <end position="616"/>
    </location>
</feature>
<dbReference type="Proteomes" id="UP000559027">
    <property type="component" value="Unassembled WGS sequence"/>
</dbReference>
<feature type="compositionally biased region" description="Acidic residues" evidence="1">
    <location>
        <begin position="921"/>
        <end position="933"/>
    </location>
</feature>
<organism evidence="3 4">
    <name type="scientific">Leucocoprinus leucothites</name>
    <dbReference type="NCBI Taxonomy" id="201217"/>
    <lineage>
        <taxon>Eukaryota</taxon>
        <taxon>Fungi</taxon>
        <taxon>Dikarya</taxon>
        <taxon>Basidiomycota</taxon>
        <taxon>Agaricomycotina</taxon>
        <taxon>Agaricomycetes</taxon>
        <taxon>Agaricomycetidae</taxon>
        <taxon>Agaricales</taxon>
        <taxon>Agaricineae</taxon>
        <taxon>Agaricaceae</taxon>
        <taxon>Leucocoprinus</taxon>
    </lineage>
</organism>
<feature type="region of interest" description="Disordered" evidence="1">
    <location>
        <begin position="414"/>
        <end position="688"/>
    </location>
</feature>
<feature type="compositionally biased region" description="Basic and acidic residues" evidence="1">
    <location>
        <begin position="463"/>
        <end position="476"/>
    </location>
</feature>
<feature type="region of interest" description="Disordered" evidence="1">
    <location>
        <begin position="360"/>
        <end position="395"/>
    </location>
</feature>
<evidence type="ECO:0000259" key="2">
    <source>
        <dbReference type="Pfam" id="PF25823"/>
    </source>
</evidence>
<feature type="compositionally biased region" description="Basic residues" evidence="1">
    <location>
        <begin position="623"/>
        <end position="636"/>
    </location>
</feature>
<gene>
    <name evidence="3" type="ORF">D9756_007507</name>
</gene>
<feature type="compositionally biased region" description="Acidic residues" evidence="1">
    <location>
        <begin position="820"/>
        <end position="830"/>
    </location>
</feature>
<evidence type="ECO:0000313" key="3">
    <source>
        <dbReference type="EMBL" id="KAF5351636.1"/>
    </source>
</evidence>
<evidence type="ECO:0000313" key="4">
    <source>
        <dbReference type="Proteomes" id="UP000559027"/>
    </source>
</evidence>
<feature type="compositionally biased region" description="Polar residues" evidence="1">
    <location>
        <begin position="375"/>
        <end position="386"/>
    </location>
</feature>
<reference evidence="3 4" key="1">
    <citation type="journal article" date="2020" name="ISME J.">
        <title>Uncovering the hidden diversity of litter-decomposition mechanisms in mushroom-forming fungi.</title>
        <authorList>
            <person name="Floudas D."/>
            <person name="Bentzer J."/>
            <person name="Ahren D."/>
            <person name="Johansson T."/>
            <person name="Persson P."/>
            <person name="Tunlid A."/>
        </authorList>
    </citation>
    <scope>NUCLEOTIDE SEQUENCE [LARGE SCALE GENOMIC DNA]</scope>
    <source>
        <strain evidence="3 4">CBS 146.42</strain>
    </source>
</reference>
<dbReference type="GO" id="GO:0000183">
    <property type="term" value="P:rDNA heterochromatin formation"/>
    <property type="evidence" value="ECO:0007669"/>
    <property type="project" value="TreeGrafter"/>
</dbReference>
<dbReference type="AlphaFoldDB" id="A0A8H5D129"/>
<dbReference type="EMBL" id="JAACJO010000012">
    <property type="protein sequence ID" value="KAF5351636.1"/>
    <property type="molecule type" value="Genomic_DNA"/>
</dbReference>
<feature type="compositionally biased region" description="Acidic residues" evidence="1">
    <location>
        <begin position="902"/>
        <end position="914"/>
    </location>
</feature>
<feature type="region of interest" description="Disordered" evidence="1">
    <location>
        <begin position="187"/>
        <end position="292"/>
    </location>
</feature>
<comment type="caution">
    <text evidence="3">The sequence shown here is derived from an EMBL/GenBank/DDBJ whole genome shotgun (WGS) entry which is preliminary data.</text>
</comment>
<dbReference type="PANTHER" id="PTHR39147:SF1">
    <property type="entry name" value="PROTEIN SPT21"/>
    <property type="match status" value="1"/>
</dbReference>
<sequence length="1083" mass="116103">MPESRRLLLRVLYTINSSNYILARSPVPVPVTLINDDVPDIQPYGAVSFKTCLEAICRSSPELMHDRSKDYSVYVLDPLESNAIPAPLDISNSTGGRSTDVAGSPAAEQSRGVAVGMGLMSWALSVEEKDPITVVGTLGKTGTGQDAIEVIVALRESSIHRSSSSDPLPPPVNELPSAETRATIASIHNRTKAKNKPKKPLRVSSTPVTESDKLLSADTYIGPIRKKGRPKGQTNGESKVKPEDSAGLGSQNLSTPLSHPTPSNCAAVSTGTTVQPDSSTDTAGIQVEDPSCSPPPGGVDMAGLAGLFSSSQNEAAQNALLFRALSLIDTSNSQSETQVPVNPALVGALRQLLSNVYAQGHSGSAPAPATEPSVPISTNLAPQNGNKGVLDKENVNPSVIRRGSEEEYQHAKLAGDATLSNDSSTETVSLSRGLGARSIENSPPRPVAASAPLTSSSANTRKRTLDDCMEERDNKRNKNQRTKVKERERSEKKDAPRLLNQSNHEDGFKYYPRLMPTALSRPEPGSISYYRTPVETWTSPPRPPKENASPRSRMSDPLGGTSRNRPIVIPDSPQAPRVSASSPIKPTTESKKPYTVPSWARTDTALKPRLSEEVQKTIEQAAKRKREERRANRRKTNALAQDRHRQREKMANTENLETPYSEPIGPSESHRFMQPPPLPVAPNSDLPPIIASSEADLIIFPSTNPRAQSPPPTRTSILLPPVTPKRPSKVASSTPGADDFDEDSLFTPLSIARRSTGMGGSPLFSPGMLGSPLARKRPGMPSPTAYRMTAKQLDSESSTITVRLNEASEDTLARSKSPELELDDTQEDLDCPPSSLPIASSDSEFEDTIMRGTSHASDQTADGQPTEDGLDDDDELPPHKQHWVGLPPSSPPPPTSPCLMPIDDDGGLPEEVGEELPVASETDEPEEPGDDDMLNTTESDWSPSPADVDDFTITLPVPIEAPENATSDQGEAIDEMAFLREFTTLGSSDGLTDVQGGLQESQNIGVDDISSLFAPCGDHIDFEKFLEGFKPFVPEGTHSGAPDQTPSFDFSAIEGLSNGEVDQSVDHHKIAADLQAILSGCVV</sequence>
<dbReference type="InterPro" id="IPR042403">
    <property type="entry name" value="Spt21/Ams2"/>
</dbReference>
<name>A0A8H5D129_9AGAR</name>